<dbReference type="Proteomes" id="UP000078046">
    <property type="component" value="Unassembled WGS sequence"/>
</dbReference>
<proteinExistence type="inferred from homology"/>
<feature type="transmembrane region" description="Helical" evidence="2">
    <location>
        <begin position="65"/>
        <end position="86"/>
    </location>
</feature>
<reference evidence="3 4" key="1">
    <citation type="submission" date="2016-04" db="EMBL/GenBank/DDBJ databases">
        <title>The genome of Intoshia linei affirms orthonectids as highly simplified spiralians.</title>
        <authorList>
            <person name="Mikhailov K.V."/>
            <person name="Slusarev G.S."/>
            <person name="Nikitin M.A."/>
            <person name="Logacheva M.D."/>
            <person name="Penin A."/>
            <person name="Aleoshin V."/>
            <person name="Panchin Y.V."/>
        </authorList>
    </citation>
    <scope>NUCLEOTIDE SEQUENCE [LARGE SCALE GENOMIC DNA]</scope>
    <source>
        <strain evidence="3">Intl2013</strain>
        <tissue evidence="3">Whole animal</tissue>
    </source>
</reference>
<sequence length="122" mass="14417">MSFIRTRMAQEYEYKTFKSCQNKFFGTIILALMISSMIIIFHIHSEKILILMCQDPKIAKISGDFIILFIPAEICYFLYTCLTKYLQNQNYVIPNVITMFLTNILNIILHITFLQFTNLRTQ</sequence>
<organism evidence="3 4">
    <name type="scientific">Intoshia linei</name>
    <dbReference type="NCBI Taxonomy" id="1819745"/>
    <lineage>
        <taxon>Eukaryota</taxon>
        <taxon>Metazoa</taxon>
        <taxon>Spiralia</taxon>
        <taxon>Lophotrochozoa</taxon>
        <taxon>Mesozoa</taxon>
        <taxon>Orthonectida</taxon>
        <taxon>Rhopaluridae</taxon>
        <taxon>Intoshia</taxon>
    </lineage>
</organism>
<feature type="transmembrane region" description="Helical" evidence="2">
    <location>
        <begin position="24"/>
        <end position="44"/>
    </location>
</feature>
<keyword evidence="2" id="KW-1133">Transmembrane helix</keyword>
<dbReference type="EMBL" id="LWCA01000419">
    <property type="protein sequence ID" value="OAF68595.1"/>
    <property type="molecule type" value="Genomic_DNA"/>
</dbReference>
<accession>A0A177B2T7</accession>
<dbReference type="GO" id="GO:0042910">
    <property type="term" value="F:xenobiotic transmembrane transporter activity"/>
    <property type="evidence" value="ECO:0007669"/>
    <property type="project" value="InterPro"/>
</dbReference>
<dbReference type="PANTHER" id="PTHR11206">
    <property type="entry name" value="MULTIDRUG RESISTANCE PROTEIN"/>
    <property type="match status" value="1"/>
</dbReference>
<name>A0A177B2T7_9BILA</name>
<evidence type="ECO:0000313" key="3">
    <source>
        <dbReference type="EMBL" id="OAF68595.1"/>
    </source>
</evidence>
<gene>
    <name evidence="3" type="ORF">A3Q56_03692</name>
</gene>
<evidence type="ECO:0008006" key="5">
    <source>
        <dbReference type="Google" id="ProtNLM"/>
    </source>
</evidence>
<feature type="transmembrane region" description="Helical" evidence="2">
    <location>
        <begin position="92"/>
        <end position="114"/>
    </location>
</feature>
<evidence type="ECO:0000313" key="4">
    <source>
        <dbReference type="Proteomes" id="UP000078046"/>
    </source>
</evidence>
<dbReference type="Pfam" id="PF01554">
    <property type="entry name" value="MatE"/>
    <property type="match status" value="1"/>
</dbReference>
<comment type="caution">
    <text evidence="3">The sequence shown here is derived from an EMBL/GenBank/DDBJ whole genome shotgun (WGS) entry which is preliminary data.</text>
</comment>
<dbReference type="GO" id="GO:0015297">
    <property type="term" value="F:antiporter activity"/>
    <property type="evidence" value="ECO:0007669"/>
    <property type="project" value="InterPro"/>
</dbReference>
<keyword evidence="4" id="KW-1185">Reference proteome</keyword>
<dbReference type="AlphaFoldDB" id="A0A177B2T7"/>
<dbReference type="InterPro" id="IPR002528">
    <property type="entry name" value="MATE_fam"/>
</dbReference>
<protein>
    <recommendedName>
        <fullName evidence="5">G-protein coupled receptors family 1 profile domain-containing protein</fullName>
    </recommendedName>
</protein>
<dbReference type="GO" id="GO:0016020">
    <property type="term" value="C:membrane"/>
    <property type="evidence" value="ECO:0007669"/>
    <property type="project" value="InterPro"/>
</dbReference>
<dbReference type="OrthoDB" id="2126698at2759"/>
<comment type="similarity">
    <text evidence="1">Belongs to the multi antimicrobial extrusion (MATE) (TC 2.A.66.1) family.</text>
</comment>
<evidence type="ECO:0000256" key="2">
    <source>
        <dbReference type="SAM" id="Phobius"/>
    </source>
</evidence>
<keyword evidence="2" id="KW-0812">Transmembrane</keyword>
<keyword evidence="2" id="KW-0472">Membrane</keyword>
<evidence type="ECO:0000256" key="1">
    <source>
        <dbReference type="ARBA" id="ARBA00010199"/>
    </source>
</evidence>